<evidence type="ECO:0000256" key="2">
    <source>
        <dbReference type="ARBA" id="ARBA00005695"/>
    </source>
</evidence>
<dbReference type="PANTHER" id="PTHR30290:SF10">
    <property type="entry name" value="PERIPLASMIC OLIGOPEPTIDE-BINDING PROTEIN-RELATED"/>
    <property type="match status" value="1"/>
</dbReference>
<dbReference type="Pfam" id="PF00496">
    <property type="entry name" value="SBP_bac_5"/>
    <property type="match status" value="1"/>
</dbReference>
<dbReference type="GO" id="GO:0043190">
    <property type="term" value="C:ATP-binding cassette (ABC) transporter complex"/>
    <property type="evidence" value="ECO:0007669"/>
    <property type="project" value="InterPro"/>
</dbReference>
<dbReference type="GO" id="GO:1904680">
    <property type="term" value="F:peptide transmembrane transporter activity"/>
    <property type="evidence" value="ECO:0007669"/>
    <property type="project" value="TreeGrafter"/>
</dbReference>
<organism evidence="6 7">
    <name type="scientific">Reticulibacter mediterranei</name>
    <dbReference type="NCBI Taxonomy" id="2778369"/>
    <lineage>
        <taxon>Bacteria</taxon>
        <taxon>Bacillati</taxon>
        <taxon>Chloroflexota</taxon>
        <taxon>Ktedonobacteria</taxon>
        <taxon>Ktedonobacterales</taxon>
        <taxon>Reticulibacteraceae</taxon>
        <taxon>Reticulibacter</taxon>
    </lineage>
</organism>
<evidence type="ECO:0000313" key="6">
    <source>
        <dbReference type="EMBL" id="GHO95076.1"/>
    </source>
</evidence>
<comment type="caution">
    <text evidence="6">The sequence shown here is derived from an EMBL/GenBank/DDBJ whole genome shotgun (WGS) entry which is preliminary data.</text>
</comment>
<dbReference type="CDD" id="cd08504">
    <property type="entry name" value="PBP2_OppA"/>
    <property type="match status" value="1"/>
</dbReference>
<accession>A0A8J3ITL4</accession>
<dbReference type="InterPro" id="IPR030678">
    <property type="entry name" value="Peptide/Ni-bd"/>
</dbReference>
<keyword evidence="7" id="KW-1185">Reference proteome</keyword>
<feature type="domain" description="Solute-binding protein family 5" evidence="5">
    <location>
        <begin position="96"/>
        <end position="484"/>
    </location>
</feature>
<keyword evidence="4" id="KW-0732">Signal</keyword>
<dbReference type="InterPro" id="IPR000914">
    <property type="entry name" value="SBP_5_dom"/>
</dbReference>
<protein>
    <submittedName>
        <fullName evidence="6">Oligopeptide-binding protein OppA</fullName>
    </submittedName>
</protein>
<reference evidence="6" key="1">
    <citation type="submission" date="2020-10" db="EMBL/GenBank/DDBJ databases">
        <title>Taxonomic study of unclassified bacteria belonging to the class Ktedonobacteria.</title>
        <authorList>
            <person name="Yabe S."/>
            <person name="Wang C.M."/>
            <person name="Zheng Y."/>
            <person name="Sakai Y."/>
            <person name="Cavaletti L."/>
            <person name="Monciardini P."/>
            <person name="Donadio S."/>
        </authorList>
    </citation>
    <scope>NUCLEOTIDE SEQUENCE</scope>
    <source>
        <strain evidence="6">ID150040</strain>
    </source>
</reference>
<dbReference type="Gene3D" id="3.10.105.10">
    <property type="entry name" value="Dipeptide-binding Protein, Domain 3"/>
    <property type="match status" value="1"/>
</dbReference>
<dbReference type="Gene3D" id="3.40.190.10">
    <property type="entry name" value="Periplasmic binding protein-like II"/>
    <property type="match status" value="1"/>
</dbReference>
<evidence type="ECO:0000313" key="7">
    <source>
        <dbReference type="Proteomes" id="UP000597444"/>
    </source>
</evidence>
<proteinExistence type="inferred from homology"/>
<name>A0A8J3ITL4_9CHLR</name>
<dbReference type="Gene3D" id="3.90.76.10">
    <property type="entry name" value="Dipeptide-binding Protein, Domain 1"/>
    <property type="match status" value="1"/>
</dbReference>
<dbReference type="AlphaFoldDB" id="A0A8J3ITL4"/>
<keyword evidence="3" id="KW-0813">Transport</keyword>
<gene>
    <name evidence="6" type="primary">oppA_2</name>
    <name evidence="6" type="ORF">KSF_051240</name>
</gene>
<comment type="similarity">
    <text evidence="2">Belongs to the bacterial solute-binding protein 5 family.</text>
</comment>
<dbReference type="GO" id="GO:0042597">
    <property type="term" value="C:periplasmic space"/>
    <property type="evidence" value="ECO:0007669"/>
    <property type="project" value="UniProtKB-ARBA"/>
</dbReference>
<evidence type="ECO:0000256" key="1">
    <source>
        <dbReference type="ARBA" id="ARBA00004193"/>
    </source>
</evidence>
<dbReference type="InterPro" id="IPR023765">
    <property type="entry name" value="SBP_5_CS"/>
</dbReference>
<comment type="subcellular location">
    <subcellularLocation>
        <location evidence="1">Cell membrane</location>
        <topology evidence="1">Lipid-anchor</topology>
    </subcellularLocation>
</comment>
<dbReference type="EMBL" id="BNJK01000001">
    <property type="protein sequence ID" value="GHO95076.1"/>
    <property type="molecule type" value="Genomic_DNA"/>
</dbReference>
<dbReference type="PROSITE" id="PS51257">
    <property type="entry name" value="PROKAR_LIPOPROTEIN"/>
    <property type="match status" value="1"/>
</dbReference>
<sequence>MPQRKMWMPGLITTLLLLVAMLLSACGGGGASSGNSGSASNGSAPAPDDKQVFRWPQAANSDFVSLDPGLIQYSDGNYIARTIFSGLVALDAKGVVVDQLAASHQVSPDGLTYTFTLRDNLKFSDGTPITSQDVIYSINRTLDPATKSEVAFYFDLIKGYDEIQAGKVKTLIGSSLLAPDPKTVKIVISKPAGYFLAALTYTASSVVNKKLIDKYSTKWTDHMEEGGTVGPFKVQSYSHTTGLTVVPDSNYFGTKPKLKKIEFLLSGDLDTTYKGYQAGQYDYTPIPPVNLDAAKSAKGFRTVPELNTWYLALNYLTPPFNNIKVRQAFALAINKDLLNKSVNRGAHKPTNNIIPPNFPAYNPNIKGPDGTTSTSGNPDKAKQLLQEGLQELGIKSVADLPVLTFTNRNQKLTQDIASAIIQQWQDNLGVKVKQDVLELAKFNDTIQAAQNNPKGAQIWFAGWGADYSDPQDWLSVFFAKGVSNNQSNYGQNNSPAAAEQQAVQKELQQADASSNQEERFKLYQDAEQKIVNDVGWIPLYHRNINRLINPKVVSYELNGYDQLSAEQWAQVYIAQ</sequence>
<dbReference type="PANTHER" id="PTHR30290">
    <property type="entry name" value="PERIPLASMIC BINDING COMPONENT OF ABC TRANSPORTER"/>
    <property type="match status" value="1"/>
</dbReference>
<dbReference type="PIRSF" id="PIRSF002741">
    <property type="entry name" value="MppA"/>
    <property type="match status" value="1"/>
</dbReference>
<dbReference type="Proteomes" id="UP000597444">
    <property type="component" value="Unassembled WGS sequence"/>
</dbReference>
<evidence type="ECO:0000256" key="4">
    <source>
        <dbReference type="ARBA" id="ARBA00022729"/>
    </source>
</evidence>
<dbReference type="RefSeq" id="WP_220205779.1">
    <property type="nucleotide sequence ID" value="NZ_BNJK01000001.1"/>
</dbReference>
<dbReference type="PROSITE" id="PS01040">
    <property type="entry name" value="SBP_BACTERIAL_5"/>
    <property type="match status" value="1"/>
</dbReference>
<evidence type="ECO:0000259" key="5">
    <source>
        <dbReference type="Pfam" id="PF00496"/>
    </source>
</evidence>
<dbReference type="GO" id="GO:0015833">
    <property type="term" value="P:peptide transport"/>
    <property type="evidence" value="ECO:0007669"/>
    <property type="project" value="TreeGrafter"/>
</dbReference>
<dbReference type="InterPro" id="IPR039424">
    <property type="entry name" value="SBP_5"/>
</dbReference>
<evidence type="ECO:0000256" key="3">
    <source>
        <dbReference type="ARBA" id="ARBA00022448"/>
    </source>
</evidence>
<dbReference type="SUPFAM" id="SSF53850">
    <property type="entry name" value="Periplasmic binding protein-like II"/>
    <property type="match status" value="1"/>
</dbReference>